<evidence type="ECO:0000256" key="6">
    <source>
        <dbReference type="ARBA" id="ARBA00022771"/>
    </source>
</evidence>
<comment type="catalytic activity">
    <reaction evidence="1">
        <text>S-ubiquitinyl-[E2 ubiquitin-conjugating enzyme]-L-cysteine + [acceptor protein]-L-lysine = [E2 ubiquitin-conjugating enzyme]-L-cysteine + N(6)-ubiquitinyl-[acceptor protein]-L-lysine.</text>
        <dbReference type="EC" id="2.3.2.27"/>
    </reaction>
</comment>
<evidence type="ECO:0000256" key="4">
    <source>
        <dbReference type="ARBA" id="ARBA00022679"/>
    </source>
</evidence>
<evidence type="ECO:0000256" key="3">
    <source>
        <dbReference type="ARBA" id="ARBA00012483"/>
    </source>
</evidence>
<dbReference type="GO" id="GO:0061630">
    <property type="term" value="F:ubiquitin protein ligase activity"/>
    <property type="evidence" value="ECO:0007669"/>
    <property type="project" value="UniProtKB-EC"/>
</dbReference>
<dbReference type="AlphaFoldDB" id="A0A835KMG8"/>
<keyword evidence="8" id="KW-0862">Zinc</keyword>
<dbReference type="Proteomes" id="UP000636709">
    <property type="component" value="Unassembled WGS sequence"/>
</dbReference>
<organism evidence="13 14">
    <name type="scientific">Digitaria exilis</name>
    <dbReference type="NCBI Taxonomy" id="1010633"/>
    <lineage>
        <taxon>Eukaryota</taxon>
        <taxon>Viridiplantae</taxon>
        <taxon>Streptophyta</taxon>
        <taxon>Embryophyta</taxon>
        <taxon>Tracheophyta</taxon>
        <taxon>Spermatophyta</taxon>
        <taxon>Magnoliopsida</taxon>
        <taxon>Liliopsida</taxon>
        <taxon>Poales</taxon>
        <taxon>Poaceae</taxon>
        <taxon>PACMAD clade</taxon>
        <taxon>Panicoideae</taxon>
        <taxon>Panicodae</taxon>
        <taxon>Paniceae</taxon>
        <taxon>Anthephorinae</taxon>
        <taxon>Digitaria</taxon>
    </lineage>
</organism>
<dbReference type="Pfam" id="PF13639">
    <property type="entry name" value="zf-RING_2"/>
    <property type="match status" value="1"/>
</dbReference>
<accession>A0A835KMG8</accession>
<evidence type="ECO:0000256" key="11">
    <source>
        <dbReference type="SAM" id="Phobius"/>
    </source>
</evidence>
<dbReference type="EMBL" id="JACEFO010000910">
    <property type="protein sequence ID" value="KAF8753167.1"/>
    <property type="molecule type" value="Genomic_DNA"/>
</dbReference>
<dbReference type="PANTHER" id="PTHR46913:SF17">
    <property type="entry name" value="RING-TYPE E3 UBIQUITIN TRANSFERASE"/>
    <property type="match status" value="1"/>
</dbReference>
<proteinExistence type="predicted"/>
<keyword evidence="6 9" id="KW-0863">Zinc-finger</keyword>
<feature type="transmembrane region" description="Helical" evidence="11">
    <location>
        <begin position="41"/>
        <end position="63"/>
    </location>
</feature>
<comment type="pathway">
    <text evidence="2">Protein modification; protein ubiquitination.</text>
</comment>
<evidence type="ECO:0000259" key="12">
    <source>
        <dbReference type="PROSITE" id="PS50089"/>
    </source>
</evidence>
<dbReference type="CDD" id="cd16461">
    <property type="entry name" value="RING-H2_EL5-like"/>
    <property type="match status" value="1"/>
</dbReference>
<dbReference type="FunFam" id="3.30.40.10:FF:000456">
    <property type="entry name" value="RING-H2 finger protein ATL16"/>
    <property type="match status" value="1"/>
</dbReference>
<dbReference type="EC" id="2.3.2.27" evidence="3"/>
<evidence type="ECO:0000256" key="5">
    <source>
        <dbReference type="ARBA" id="ARBA00022723"/>
    </source>
</evidence>
<dbReference type="InterPro" id="IPR044600">
    <property type="entry name" value="ATL1/ATL16-like"/>
</dbReference>
<evidence type="ECO:0000256" key="8">
    <source>
        <dbReference type="ARBA" id="ARBA00022833"/>
    </source>
</evidence>
<reference evidence="13" key="1">
    <citation type="submission" date="2020-07" db="EMBL/GenBank/DDBJ databases">
        <title>Genome sequence and genetic diversity analysis of an under-domesticated orphan crop, white fonio (Digitaria exilis).</title>
        <authorList>
            <person name="Bennetzen J.L."/>
            <person name="Chen S."/>
            <person name="Ma X."/>
            <person name="Wang X."/>
            <person name="Yssel A.E.J."/>
            <person name="Chaluvadi S.R."/>
            <person name="Johnson M."/>
            <person name="Gangashetty P."/>
            <person name="Hamidou F."/>
            <person name="Sanogo M.D."/>
            <person name="Zwaenepoel A."/>
            <person name="Wallace J."/>
            <person name="Van De Peer Y."/>
            <person name="Van Deynze A."/>
        </authorList>
    </citation>
    <scope>NUCLEOTIDE SEQUENCE</scope>
    <source>
        <tissue evidence="13">Leaves</tissue>
    </source>
</reference>
<keyword evidence="4" id="KW-0808">Transferase</keyword>
<keyword evidence="11" id="KW-1133">Transmembrane helix</keyword>
<evidence type="ECO:0000256" key="7">
    <source>
        <dbReference type="ARBA" id="ARBA00022786"/>
    </source>
</evidence>
<keyword evidence="14" id="KW-1185">Reference proteome</keyword>
<feature type="region of interest" description="Disordered" evidence="10">
    <location>
        <begin position="84"/>
        <end position="105"/>
    </location>
</feature>
<dbReference type="GO" id="GO:0016567">
    <property type="term" value="P:protein ubiquitination"/>
    <property type="evidence" value="ECO:0007669"/>
    <property type="project" value="InterPro"/>
</dbReference>
<dbReference type="SUPFAM" id="SSF57850">
    <property type="entry name" value="RING/U-box"/>
    <property type="match status" value="1"/>
</dbReference>
<evidence type="ECO:0000313" key="14">
    <source>
        <dbReference type="Proteomes" id="UP000636709"/>
    </source>
</evidence>
<evidence type="ECO:0000256" key="2">
    <source>
        <dbReference type="ARBA" id="ARBA00004906"/>
    </source>
</evidence>
<dbReference type="PROSITE" id="PS50089">
    <property type="entry name" value="ZF_RING_2"/>
    <property type="match status" value="1"/>
</dbReference>
<evidence type="ECO:0000256" key="10">
    <source>
        <dbReference type="SAM" id="MobiDB-lite"/>
    </source>
</evidence>
<keyword evidence="11" id="KW-0472">Membrane</keyword>
<gene>
    <name evidence="13" type="ORF">HU200_011827</name>
</gene>
<keyword evidence="7" id="KW-0833">Ubl conjugation pathway</keyword>
<dbReference type="PANTHER" id="PTHR46913">
    <property type="entry name" value="RING-H2 FINGER PROTEIN ATL16"/>
    <property type="match status" value="1"/>
</dbReference>
<feature type="domain" description="RING-type" evidence="12">
    <location>
        <begin position="127"/>
        <end position="169"/>
    </location>
</feature>
<dbReference type="Gene3D" id="3.30.40.10">
    <property type="entry name" value="Zinc/RING finger domain, C3HC4 (zinc finger)"/>
    <property type="match status" value="1"/>
</dbReference>
<evidence type="ECO:0000313" key="13">
    <source>
        <dbReference type="EMBL" id="KAF8753167.1"/>
    </source>
</evidence>
<dbReference type="GO" id="GO:0008270">
    <property type="term" value="F:zinc ion binding"/>
    <property type="evidence" value="ECO:0007669"/>
    <property type="project" value="UniProtKB-KW"/>
</dbReference>
<comment type="caution">
    <text evidence="13">The sequence shown here is derived from an EMBL/GenBank/DDBJ whole genome shotgun (WGS) entry which is preliminary data.</text>
</comment>
<evidence type="ECO:0000256" key="1">
    <source>
        <dbReference type="ARBA" id="ARBA00000900"/>
    </source>
</evidence>
<dbReference type="OrthoDB" id="8062037at2759"/>
<name>A0A835KMG8_9POAL</name>
<protein>
    <recommendedName>
        <fullName evidence="3">RING-type E3 ubiquitin transferase</fullName>
        <ecNumber evidence="3">2.3.2.27</ecNumber>
    </recommendedName>
</protein>
<sequence>MAAKRAGMADVQLRRPFPGLWVLDLLWPVNGRRPSDGSSMVILSVCMVGILGTALLLLSYYLFLTRCGLLFFFCRTTTRIVSVQDDDGQPPRRSSSGGGGGLDGAAIRRIPTLRYGRRSKCSSSEECAVCLADFRDGERLRLLPACLHAFHIDCIDAWLQSNANCPLCRAPVVAITSSDDDYQLLCIADATSSSGAEAAPAAATSGFLLGRRSLSMDSSSCAHKRFYLALILQQHNSNSISIGVEEDPGKVGEGGSSITSSRRLRRSFFSFSHNHSRGSSLLPL</sequence>
<keyword evidence="5" id="KW-0479">Metal-binding</keyword>
<dbReference type="InterPro" id="IPR013083">
    <property type="entry name" value="Znf_RING/FYVE/PHD"/>
</dbReference>
<evidence type="ECO:0000256" key="9">
    <source>
        <dbReference type="PROSITE-ProRule" id="PRU00175"/>
    </source>
</evidence>
<dbReference type="InterPro" id="IPR001841">
    <property type="entry name" value="Znf_RING"/>
</dbReference>
<dbReference type="SMART" id="SM00184">
    <property type="entry name" value="RING"/>
    <property type="match status" value="1"/>
</dbReference>
<keyword evidence="11" id="KW-0812">Transmembrane</keyword>